<comment type="caution">
    <text evidence="2">The sequence shown here is derived from an EMBL/GenBank/DDBJ whole genome shotgun (WGS) entry which is preliminary data.</text>
</comment>
<proteinExistence type="predicted"/>
<feature type="compositionally biased region" description="Polar residues" evidence="1">
    <location>
        <begin position="8"/>
        <end position="19"/>
    </location>
</feature>
<sequence length="82" mass="9313">MVQGGERCTSSSMLEQASRNTTSSMGSIIISMNIKKLDWFFLSCQTIISAISCRFNAIQLIQLLDSIENEFNLNFNLEFHIM</sequence>
<evidence type="ECO:0000313" key="2">
    <source>
        <dbReference type="EMBL" id="KAJ9578840.1"/>
    </source>
</evidence>
<name>A0AAD7ZDT7_DIPPU</name>
<evidence type="ECO:0000256" key="1">
    <source>
        <dbReference type="SAM" id="MobiDB-lite"/>
    </source>
</evidence>
<dbReference type="Proteomes" id="UP001233999">
    <property type="component" value="Unassembled WGS sequence"/>
</dbReference>
<accession>A0AAD7ZDT7</accession>
<feature type="region of interest" description="Disordered" evidence="1">
    <location>
        <begin position="1"/>
        <end position="23"/>
    </location>
</feature>
<protein>
    <submittedName>
        <fullName evidence="2">Uncharacterized protein</fullName>
    </submittedName>
</protein>
<dbReference type="AlphaFoldDB" id="A0AAD7ZDT7"/>
<feature type="non-terminal residue" evidence="2">
    <location>
        <position position="1"/>
    </location>
</feature>
<keyword evidence="3" id="KW-1185">Reference proteome</keyword>
<gene>
    <name evidence="2" type="ORF">L9F63_004944</name>
</gene>
<dbReference type="EMBL" id="JASPKZ010008858">
    <property type="protein sequence ID" value="KAJ9578840.1"/>
    <property type="molecule type" value="Genomic_DNA"/>
</dbReference>
<evidence type="ECO:0000313" key="3">
    <source>
        <dbReference type="Proteomes" id="UP001233999"/>
    </source>
</evidence>
<reference evidence="2" key="2">
    <citation type="submission" date="2023-05" db="EMBL/GenBank/DDBJ databases">
        <authorList>
            <person name="Fouks B."/>
        </authorList>
    </citation>
    <scope>NUCLEOTIDE SEQUENCE</scope>
    <source>
        <strain evidence="2">Stay&amp;Tobe</strain>
        <tissue evidence="2">Testes</tissue>
    </source>
</reference>
<organism evidence="2 3">
    <name type="scientific">Diploptera punctata</name>
    <name type="common">Pacific beetle cockroach</name>
    <dbReference type="NCBI Taxonomy" id="6984"/>
    <lineage>
        <taxon>Eukaryota</taxon>
        <taxon>Metazoa</taxon>
        <taxon>Ecdysozoa</taxon>
        <taxon>Arthropoda</taxon>
        <taxon>Hexapoda</taxon>
        <taxon>Insecta</taxon>
        <taxon>Pterygota</taxon>
        <taxon>Neoptera</taxon>
        <taxon>Polyneoptera</taxon>
        <taxon>Dictyoptera</taxon>
        <taxon>Blattodea</taxon>
        <taxon>Blaberoidea</taxon>
        <taxon>Blaberidae</taxon>
        <taxon>Diplopterinae</taxon>
        <taxon>Diploptera</taxon>
    </lineage>
</organism>
<reference evidence="2" key="1">
    <citation type="journal article" date="2023" name="IScience">
        <title>Live-bearing cockroach genome reveals convergent evolutionary mechanisms linked to viviparity in insects and beyond.</title>
        <authorList>
            <person name="Fouks B."/>
            <person name="Harrison M.C."/>
            <person name="Mikhailova A.A."/>
            <person name="Marchal E."/>
            <person name="English S."/>
            <person name="Carruthers M."/>
            <person name="Jennings E.C."/>
            <person name="Chiamaka E.L."/>
            <person name="Frigard R.A."/>
            <person name="Pippel M."/>
            <person name="Attardo G.M."/>
            <person name="Benoit J.B."/>
            <person name="Bornberg-Bauer E."/>
            <person name="Tobe S.S."/>
        </authorList>
    </citation>
    <scope>NUCLEOTIDE SEQUENCE</scope>
    <source>
        <strain evidence="2">Stay&amp;Tobe</strain>
    </source>
</reference>